<accession>A0A382AD89</accession>
<protein>
    <submittedName>
        <fullName evidence="1">Uncharacterized protein</fullName>
    </submittedName>
</protein>
<dbReference type="AlphaFoldDB" id="A0A382AD89"/>
<gene>
    <name evidence="1" type="ORF">METZ01_LOCUS152350</name>
</gene>
<evidence type="ECO:0000313" key="1">
    <source>
        <dbReference type="EMBL" id="SVA99496.1"/>
    </source>
</evidence>
<dbReference type="EMBL" id="UINC01024908">
    <property type="protein sequence ID" value="SVA99496.1"/>
    <property type="molecule type" value="Genomic_DNA"/>
</dbReference>
<proteinExistence type="predicted"/>
<name>A0A382AD89_9ZZZZ</name>
<sequence>MNPAFLGKHRGGHKFDSYTATMITFHP</sequence>
<organism evidence="1">
    <name type="scientific">marine metagenome</name>
    <dbReference type="NCBI Taxonomy" id="408172"/>
    <lineage>
        <taxon>unclassified sequences</taxon>
        <taxon>metagenomes</taxon>
        <taxon>ecological metagenomes</taxon>
    </lineage>
</organism>
<reference evidence="1" key="1">
    <citation type="submission" date="2018-05" db="EMBL/GenBank/DDBJ databases">
        <authorList>
            <person name="Lanie J.A."/>
            <person name="Ng W.-L."/>
            <person name="Kazmierczak K.M."/>
            <person name="Andrzejewski T.M."/>
            <person name="Davidsen T.M."/>
            <person name="Wayne K.J."/>
            <person name="Tettelin H."/>
            <person name="Glass J.I."/>
            <person name="Rusch D."/>
            <person name="Podicherti R."/>
            <person name="Tsui H.-C.T."/>
            <person name="Winkler M.E."/>
        </authorList>
    </citation>
    <scope>NUCLEOTIDE SEQUENCE</scope>
</reference>